<dbReference type="PANTHER" id="PTHR23389:SF9">
    <property type="entry name" value="DNA LIGASE"/>
    <property type="match status" value="1"/>
</dbReference>
<dbReference type="Pfam" id="PF01653">
    <property type="entry name" value="DNA_ligase_aden"/>
    <property type="match status" value="1"/>
</dbReference>
<evidence type="ECO:0000256" key="8">
    <source>
        <dbReference type="ARBA" id="ARBA00023027"/>
    </source>
</evidence>
<dbReference type="EMBL" id="LICS01000050">
    <property type="protein sequence ID" value="KRO95102.1"/>
    <property type="molecule type" value="Genomic_DNA"/>
</dbReference>
<keyword evidence="4 11" id="KW-0479">Metal-binding</keyword>
<keyword evidence="9 11" id="KW-0234">DNA repair</keyword>
<protein>
    <recommendedName>
        <fullName evidence="11 12">DNA ligase</fullName>
        <ecNumber evidence="11 12">6.5.1.2</ecNumber>
    </recommendedName>
    <alternativeName>
        <fullName evidence="11">Polydeoxyribonucleotide synthase [NAD(+)]</fullName>
    </alternativeName>
</protein>
<feature type="binding site" evidence="11">
    <location>
        <position position="136"/>
    </location>
    <ligand>
        <name>NAD(+)</name>
        <dbReference type="ChEBI" id="CHEBI:57540"/>
    </ligand>
</feature>
<accession>A0A0R2U770</accession>
<dbReference type="Pfam" id="PF00533">
    <property type="entry name" value="BRCT"/>
    <property type="match status" value="1"/>
</dbReference>
<dbReference type="CDD" id="cd00114">
    <property type="entry name" value="LIGANc"/>
    <property type="match status" value="1"/>
</dbReference>
<keyword evidence="6 11" id="KW-0862">Zinc</keyword>
<feature type="binding site" evidence="11">
    <location>
        <position position="113"/>
    </location>
    <ligand>
        <name>NAD(+)</name>
        <dbReference type="ChEBI" id="CHEBI:57540"/>
    </ligand>
</feature>
<dbReference type="InterPro" id="IPR001357">
    <property type="entry name" value="BRCT_dom"/>
</dbReference>
<name>A0A0R2U770_9GAMM</name>
<dbReference type="SMART" id="SM00532">
    <property type="entry name" value="LIGANc"/>
    <property type="match status" value="1"/>
</dbReference>
<dbReference type="STRING" id="1655612.ABS10_02400"/>
<feature type="active site" description="N6-AMP-lysine intermediate" evidence="11">
    <location>
        <position position="115"/>
    </location>
</feature>
<dbReference type="SUPFAM" id="SSF47781">
    <property type="entry name" value="RuvA domain 2-like"/>
    <property type="match status" value="1"/>
</dbReference>
<dbReference type="FunFam" id="3.30.470.30:FF:000001">
    <property type="entry name" value="DNA ligase"/>
    <property type="match status" value="1"/>
</dbReference>
<comment type="similarity">
    <text evidence="11">Belongs to the NAD-dependent DNA ligase family. LigA subfamily.</text>
</comment>
<comment type="caution">
    <text evidence="11">Lacks conserved residue(s) required for the propagation of feature annotation.</text>
</comment>
<evidence type="ECO:0000256" key="1">
    <source>
        <dbReference type="ARBA" id="ARBA00004067"/>
    </source>
</evidence>
<dbReference type="GO" id="GO:0006260">
    <property type="term" value="P:DNA replication"/>
    <property type="evidence" value="ECO:0007669"/>
    <property type="project" value="UniProtKB-KW"/>
</dbReference>
<dbReference type="CDD" id="cd17748">
    <property type="entry name" value="BRCT_DNA_ligase_like"/>
    <property type="match status" value="1"/>
</dbReference>
<dbReference type="SMART" id="SM00292">
    <property type="entry name" value="BRCT"/>
    <property type="match status" value="1"/>
</dbReference>
<feature type="domain" description="BRCT" evidence="13">
    <location>
        <begin position="634"/>
        <end position="713"/>
    </location>
</feature>
<dbReference type="InterPro" id="IPR013840">
    <property type="entry name" value="DNAligase_N"/>
</dbReference>
<dbReference type="InterPro" id="IPR001679">
    <property type="entry name" value="DNA_ligase"/>
</dbReference>
<dbReference type="NCBIfam" id="TIGR00575">
    <property type="entry name" value="dnlj"/>
    <property type="match status" value="1"/>
</dbReference>
<dbReference type="NCBIfam" id="NF005932">
    <property type="entry name" value="PRK07956.1"/>
    <property type="match status" value="1"/>
</dbReference>
<sequence length="713" mass="79796">MAVTKEQYQELQNKIRANDHAYYILDDPIIADYEYDLLFKELLTIELDNPSWISSESPSQRVGIKPQADFSTFAHHKPMLSLANAFNDQDILGFHERTIKNLQDTKELQYFCEPKMDGAAISLIYENGILVRGVTRGDGSFGEDITSNIRTVKSIPLTLTKSKEPFPRLIEVRGEIFIRKASFKKLNQLAELEGQKIFANPRNAAAGSLRQLDPMITNSRPLDFFAHGIGVCEGTNFLSLDRVFSSFAAWGLPTNQLNSLVDSIDDCLQYFRDIEANRDQIPFEIDGVVFKVASLQMQHSLGEIARSPRWAIAYKFAAEEAVTKIEAIEFQVGRTGILTPVAKLKSVNVGGVNVSKCTLHNMDELQRLDPRIGDEAVIKRAGDVIPKMIRVIPATSSRSSEVRAPKFCPSCNSKVVMNFQSDWSIVNRDHQLIKKFSSLHEANQYLDDHSDAGFRIEEIKIPSPFIKCSGSNLCPEIIQGKFTHFVSRKAMDIDGLGQEILNALIQNKFIKEYADIYSLGNHRSELEVLEGFGQKSVDNLIKSIKESARVDLFRLLFSLGIEEVGETTARNLASHLHDFHKISQASFEELLAIPDIGPRVASKIKDYFKDEDNQRQLSNLLPHLELILPSANSELDTRLAGLQIAITGKLILMSRDELKNLLLQKGAKVTSTVSQKTDVLIAGENAGSKLTKAQELGVKIIIENEIDNFLNDS</sequence>
<evidence type="ECO:0000256" key="6">
    <source>
        <dbReference type="ARBA" id="ARBA00022833"/>
    </source>
</evidence>
<comment type="caution">
    <text evidence="14">The sequence shown here is derived from an EMBL/GenBank/DDBJ whole genome shotgun (WGS) entry which is preliminary data.</text>
</comment>
<evidence type="ECO:0000256" key="10">
    <source>
        <dbReference type="ARBA" id="ARBA00034005"/>
    </source>
</evidence>
<organism evidence="14 15">
    <name type="scientific">SAR86 cluster bacterium BACL1 MAG-120820-bin45</name>
    <dbReference type="NCBI Taxonomy" id="1655612"/>
    <lineage>
        <taxon>Bacteria</taxon>
        <taxon>Pseudomonadati</taxon>
        <taxon>Pseudomonadota</taxon>
        <taxon>Gammaproteobacteria</taxon>
        <taxon>SAR86 cluster</taxon>
    </lineage>
</organism>
<dbReference type="SUPFAM" id="SSF52113">
    <property type="entry name" value="BRCT domain"/>
    <property type="match status" value="1"/>
</dbReference>
<keyword evidence="5 11" id="KW-0227">DNA damage</keyword>
<dbReference type="Gene3D" id="3.30.470.30">
    <property type="entry name" value="DNA ligase/mRNA capping enzyme"/>
    <property type="match status" value="1"/>
</dbReference>
<feature type="binding site" evidence="11">
    <location>
        <position position="408"/>
    </location>
    <ligand>
        <name>Zn(2+)</name>
        <dbReference type="ChEBI" id="CHEBI:29105"/>
    </ligand>
</feature>
<dbReference type="PROSITE" id="PS50172">
    <property type="entry name" value="BRCT"/>
    <property type="match status" value="1"/>
</dbReference>
<keyword evidence="3 11" id="KW-0235">DNA replication</keyword>
<evidence type="ECO:0000313" key="14">
    <source>
        <dbReference type="EMBL" id="KRO95102.1"/>
    </source>
</evidence>
<evidence type="ECO:0000256" key="12">
    <source>
        <dbReference type="RuleBase" id="RU000618"/>
    </source>
</evidence>
<dbReference type="InterPro" id="IPR004150">
    <property type="entry name" value="NAD_DNA_ligase_OB"/>
</dbReference>
<feature type="binding site" evidence="11">
    <location>
        <position position="411"/>
    </location>
    <ligand>
        <name>Zn(2+)</name>
        <dbReference type="ChEBI" id="CHEBI:29105"/>
    </ligand>
</feature>
<dbReference type="EC" id="6.5.1.2" evidence="11 12"/>
<evidence type="ECO:0000256" key="2">
    <source>
        <dbReference type="ARBA" id="ARBA00022598"/>
    </source>
</evidence>
<dbReference type="Gene3D" id="2.40.50.140">
    <property type="entry name" value="Nucleic acid-binding proteins"/>
    <property type="match status" value="1"/>
</dbReference>
<evidence type="ECO:0000313" key="15">
    <source>
        <dbReference type="Proteomes" id="UP000051027"/>
    </source>
</evidence>
<proteinExistence type="inferred from homology"/>
<feature type="binding site" evidence="11">
    <location>
        <position position="175"/>
    </location>
    <ligand>
        <name>NAD(+)</name>
        <dbReference type="ChEBI" id="CHEBI:57540"/>
    </ligand>
</feature>
<dbReference type="InterPro" id="IPR041663">
    <property type="entry name" value="DisA/LigA_HHH"/>
</dbReference>
<dbReference type="GO" id="GO:0003911">
    <property type="term" value="F:DNA ligase (NAD+) activity"/>
    <property type="evidence" value="ECO:0007669"/>
    <property type="project" value="UniProtKB-UniRule"/>
</dbReference>
<dbReference type="InterPro" id="IPR018239">
    <property type="entry name" value="DNA_ligase_AS"/>
</dbReference>
<dbReference type="InterPro" id="IPR036420">
    <property type="entry name" value="BRCT_dom_sf"/>
</dbReference>
<gene>
    <name evidence="11" type="primary">ligA</name>
    <name evidence="14" type="ORF">ABS10_02400</name>
</gene>
<dbReference type="HAMAP" id="MF_01588">
    <property type="entry name" value="DNA_ligase_A"/>
    <property type="match status" value="1"/>
</dbReference>
<dbReference type="Gene3D" id="1.10.287.610">
    <property type="entry name" value="Helix hairpin bin"/>
    <property type="match status" value="1"/>
</dbReference>
<dbReference type="Pfam" id="PF03120">
    <property type="entry name" value="OB_DNA_ligase"/>
    <property type="match status" value="1"/>
</dbReference>
<dbReference type="InterPro" id="IPR033136">
    <property type="entry name" value="DNA_ligase_CS"/>
</dbReference>
<feature type="binding site" evidence="11">
    <location>
        <position position="291"/>
    </location>
    <ligand>
        <name>NAD(+)</name>
        <dbReference type="ChEBI" id="CHEBI:57540"/>
    </ligand>
</feature>
<evidence type="ECO:0000256" key="3">
    <source>
        <dbReference type="ARBA" id="ARBA00022705"/>
    </source>
</evidence>
<dbReference type="GO" id="GO:0003677">
    <property type="term" value="F:DNA binding"/>
    <property type="evidence" value="ECO:0007669"/>
    <property type="project" value="InterPro"/>
</dbReference>
<feature type="binding site" evidence="11">
    <location>
        <begin position="81"/>
        <end position="82"/>
    </location>
    <ligand>
        <name>NAD(+)</name>
        <dbReference type="ChEBI" id="CHEBI:57540"/>
    </ligand>
</feature>
<dbReference type="AlphaFoldDB" id="A0A0R2U770"/>
<dbReference type="PROSITE" id="PS01055">
    <property type="entry name" value="DNA_LIGASE_N1"/>
    <property type="match status" value="1"/>
</dbReference>
<feature type="binding site" evidence="11">
    <location>
        <position position="315"/>
    </location>
    <ligand>
        <name>NAD(+)</name>
        <dbReference type="ChEBI" id="CHEBI:57540"/>
    </ligand>
</feature>
<dbReference type="SUPFAM" id="SSF50249">
    <property type="entry name" value="Nucleic acid-binding proteins"/>
    <property type="match status" value="1"/>
</dbReference>
<comment type="catalytic activity">
    <reaction evidence="10 11 12">
        <text>NAD(+) + (deoxyribonucleotide)n-3'-hydroxyl + 5'-phospho-(deoxyribonucleotide)m = (deoxyribonucleotide)n+m + AMP + beta-nicotinamide D-nucleotide.</text>
        <dbReference type="EC" id="6.5.1.2"/>
    </reaction>
</comment>
<evidence type="ECO:0000259" key="13">
    <source>
        <dbReference type="PROSITE" id="PS50172"/>
    </source>
</evidence>
<dbReference type="Gene3D" id="3.40.50.10190">
    <property type="entry name" value="BRCT domain"/>
    <property type="match status" value="1"/>
</dbReference>
<dbReference type="PROSITE" id="PS01056">
    <property type="entry name" value="DNA_LIGASE_N2"/>
    <property type="match status" value="1"/>
</dbReference>
<dbReference type="InterPro" id="IPR012340">
    <property type="entry name" value="NA-bd_OB-fold"/>
</dbReference>
<keyword evidence="2 11" id="KW-0436">Ligase</keyword>
<comment type="cofactor">
    <cofactor evidence="11">
        <name>Mg(2+)</name>
        <dbReference type="ChEBI" id="CHEBI:18420"/>
    </cofactor>
    <cofactor evidence="11">
        <name>Mn(2+)</name>
        <dbReference type="ChEBI" id="CHEBI:29035"/>
    </cofactor>
</comment>
<dbReference type="InterPro" id="IPR010994">
    <property type="entry name" value="RuvA_2-like"/>
</dbReference>
<dbReference type="InterPro" id="IPR013839">
    <property type="entry name" value="DNAligase_adenylation"/>
</dbReference>
<dbReference type="InterPro" id="IPR003583">
    <property type="entry name" value="Hlx-hairpin-Hlx_DNA-bd_motif"/>
</dbReference>
<evidence type="ECO:0000256" key="7">
    <source>
        <dbReference type="ARBA" id="ARBA00022842"/>
    </source>
</evidence>
<comment type="function">
    <text evidence="1 11">DNA ligase that catalyzes the formation of phosphodiester linkages between 5'-phosphoryl and 3'-hydroxyl groups in double-stranded DNA using NAD as a coenzyme and as the energy source for the reaction. It is essential for DNA replication and repair of damaged DNA.</text>
</comment>
<keyword evidence="11" id="KW-0464">Manganese</keyword>
<dbReference type="Gene3D" id="1.10.150.20">
    <property type="entry name" value="5' to 3' exonuclease, C-terminal subdomain"/>
    <property type="match status" value="2"/>
</dbReference>
<dbReference type="SMART" id="SM00278">
    <property type="entry name" value="HhH1"/>
    <property type="match status" value="4"/>
</dbReference>
<feature type="binding site" evidence="11">
    <location>
        <position position="474"/>
    </location>
    <ligand>
        <name>Zn(2+)</name>
        <dbReference type="ChEBI" id="CHEBI:29105"/>
    </ligand>
</feature>
<dbReference type="PANTHER" id="PTHR23389">
    <property type="entry name" value="CHROMOSOME TRANSMISSION FIDELITY FACTOR 18"/>
    <property type="match status" value="1"/>
</dbReference>
<dbReference type="GO" id="GO:0005829">
    <property type="term" value="C:cytosol"/>
    <property type="evidence" value="ECO:0007669"/>
    <property type="project" value="TreeGrafter"/>
</dbReference>
<evidence type="ECO:0000256" key="4">
    <source>
        <dbReference type="ARBA" id="ARBA00022723"/>
    </source>
</evidence>
<evidence type="ECO:0000256" key="9">
    <source>
        <dbReference type="ARBA" id="ARBA00023204"/>
    </source>
</evidence>
<dbReference type="GO" id="GO:0006281">
    <property type="term" value="P:DNA repair"/>
    <property type="evidence" value="ECO:0007669"/>
    <property type="project" value="UniProtKB-KW"/>
</dbReference>
<dbReference type="Pfam" id="PF12826">
    <property type="entry name" value="HHH_2"/>
    <property type="match status" value="1"/>
</dbReference>
<keyword evidence="8 11" id="KW-0520">NAD</keyword>
<evidence type="ECO:0000256" key="5">
    <source>
        <dbReference type="ARBA" id="ARBA00022763"/>
    </source>
</evidence>
<keyword evidence="7 11" id="KW-0460">Magnesium</keyword>
<dbReference type="GO" id="GO:0046872">
    <property type="term" value="F:metal ion binding"/>
    <property type="evidence" value="ECO:0007669"/>
    <property type="project" value="UniProtKB-KW"/>
</dbReference>
<reference evidence="14 15" key="1">
    <citation type="submission" date="2015-10" db="EMBL/GenBank/DDBJ databases">
        <title>Metagenome-Assembled Genomes uncover a global brackish microbiome.</title>
        <authorList>
            <person name="Hugerth L.W."/>
            <person name="Larsson J."/>
            <person name="Alneberg J."/>
            <person name="Lindh M.V."/>
            <person name="Legrand C."/>
            <person name="Pinhassi J."/>
            <person name="Andersson A.F."/>
        </authorList>
    </citation>
    <scope>NUCLEOTIDE SEQUENCE [LARGE SCALE GENOMIC DNA]</scope>
    <source>
        <strain evidence="14">BACL1 MAG-120820-bin45</strain>
    </source>
</reference>
<dbReference type="PIRSF" id="PIRSF001604">
    <property type="entry name" value="LigA"/>
    <property type="match status" value="1"/>
</dbReference>
<dbReference type="SUPFAM" id="SSF56091">
    <property type="entry name" value="DNA ligase/mRNA capping enzyme, catalytic domain"/>
    <property type="match status" value="1"/>
</dbReference>
<dbReference type="Proteomes" id="UP000051027">
    <property type="component" value="Unassembled WGS sequence"/>
</dbReference>
<evidence type="ECO:0000256" key="11">
    <source>
        <dbReference type="HAMAP-Rule" id="MF_01588"/>
    </source>
</evidence>
<feature type="binding site" evidence="11">
    <location>
        <begin position="32"/>
        <end position="36"/>
    </location>
    <ligand>
        <name>NAD(+)</name>
        <dbReference type="ChEBI" id="CHEBI:57540"/>
    </ligand>
</feature>